<organism evidence="1 2">
    <name type="scientific">Companilactobacillus nantensis DSM 16982</name>
    <dbReference type="NCBI Taxonomy" id="1423774"/>
    <lineage>
        <taxon>Bacteria</taxon>
        <taxon>Bacillati</taxon>
        <taxon>Bacillota</taxon>
        <taxon>Bacilli</taxon>
        <taxon>Lactobacillales</taxon>
        <taxon>Lactobacillaceae</taxon>
        <taxon>Companilactobacillus</taxon>
    </lineage>
</organism>
<dbReference type="Proteomes" id="UP000051302">
    <property type="component" value="Unassembled WGS sequence"/>
</dbReference>
<dbReference type="AlphaFoldDB" id="A0A0R1WHN4"/>
<keyword evidence="2" id="KW-1185">Reference proteome</keyword>
<protein>
    <submittedName>
        <fullName evidence="1">Uncharacterized protein</fullName>
    </submittedName>
</protein>
<name>A0A0R1WHN4_9LACO</name>
<dbReference type="EMBL" id="AZFV01000019">
    <property type="protein sequence ID" value="KRM15796.1"/>
    <property type="molecule type" value="Genomic_DNA"/>
</dbReference>
<accession>A0A0R1WHN4</accession>
<dbReference type="PATRIC" id="fig|1423774.3.peg.930"/>
<dbReference type="STRING" id="1423774.FD31_GL000894"/>
<gene>
    <name evidence="1" type="ORF">FD31_GL000894</name>
</gene>
<reference evidence="1 2" key="1">
    <citation type="journal article" date="2015" name="Genome Announc.">
        <title>Expanding the biotechnology potential of lactobacilli through comparative genomics of 213 strains and associated genera.</title>
        <authorList>
            <person name="Sun Z."/>
            <person name="Harris H.M."/>
            <person name="McCann A."/>
            <person name="Guo C."/>
            <person name="Argimon S."/>
            <person name="Zhang W."/>
            <person name="Yang X."/>
            <person name="Jeffery I.B."/>
            <person name="Cooney J.C."/>
            <person name="Kagawa T.F."/>
            <person name="Liu W."/>
            <person name="Song Y."/>
            <person name="Salvetti E."/>
            <person name="Wrobel A."/>
            <person name="Rasinkangas P."/>
            <person name="Parkhill J."/>
            <person name="Rea M.C."/>
            <person name="O'Sullivan O."/>
            <person name="Ritari J."/>
            <person name="Douillard F.P."/>
            <person name="Paul Ross R."/>
            <person name="Yang R."/>
            <person name="Briner A.E."/>
            <person name="Felis G.E."/>
            <person name="de Vos W.M."/>
            <person name="Barrangou R."/>
            <person name="Klaenhammer T.R."/>
            <person name="Caufield P.W."/>
            <person name="Cui Y."/>
            <person name="Zhang H."/>
            <person name="O'Toole P.W."/>
        </authorList>
    </citation>
    <scope>NUCLEOTIDE SEQUENCE [LARGE SCALE GENOMIC DNA]</scope>
    <source>
        <strain evidence="1 2">DSM 16982</strain>
    </source>
</reference>
<evidence type="ECO:0000313" key="2">
    <source>
        <dbReference type="Proteomes" id="UP000051302"/>
    </source>
</evidence>
<comment type="caution">
    <text evidence="1">The sequence shown here is derived from an EMBL/GenBank/DDBJ whole genome shotgun (WGS) entry which is preliminary data.</text>
</comment>
<proteinExistence type="predicted"/>
<evidence type="ECO:0000313" key="1">
    <source>
        <dbReference type="EMBL" id="KRM15796.1"/>
    </source>
</evidence>
<sequence length="157" mass="18448">MEEGENILMSDIKMKSYRPFITENFFWDFPTHFNLKEVSEFLGMEIDPTTKYISNTAKTIMRNDGIYWFIQRKHHGEIVALISLSDVDLTKKNSALMVTFKDLTVAEKQEISQRLLVFLKDQIYLDTIEINQLDRIIQENFTNNGYNVANNNLLKRS</sequence>